<feature type="transmembrane region" description="Helical" evidence="4">
    <location>
        <begin position="344"/>
        <end position="367"/>
    </location>
</feature>
<keyword evidence="2 4" id="KW-1133">Transmembrane helix</keyword>
<evidence type="ECO:0000256" key="4">
    <source>
        <dbReference type="SAM" id="Phobius"/>
    </source>
</evidence>
<organism evidence="6 7">
    <name type="scientific">Flavimaribacter sediminis</name>
    <dbReference type="NCBI Taxonomy" id="2865987"/>
    <lineage>
        <taxon>Bacteria</taxon>
        <taxon>Pseudomonadati</taxon>
        <taxon>Pseudomonadota</taxon>
        <taxon>Alphaproteobacteria</taxon>
        <taxon>Hyphomicrobiales</taxon>
        <taxon>Rhizobiaceae</taxon>
        <taxon>Flavimaribacter</taxon>
    </lineage>
</organism>
<feature type="transmembrane region" description="Helical" evidence="4">
    <location>
        <begin position="256"/>
        <end position="278"/>
    </location>
</feature>
<accession>A0AAE2ZN70</accession>
<feature type="transmembrane region" description="Helical" evidence="4">
    <location>
        <begin position="310"/>
        <end position="332"/>
    </location>
</feature>
<dbReference type="InterPro" id="IPR011701">
    <property type="entry name" value="MFS"/>
</dbReference>
<feature type="transmembrane region" description="Helical" evidence="4">
    <location>
        <begin position="80"/>
        <end position="101"/>
    </location>
</feature>
<sequence>MSFFAFIRDNLRWLAGGLFLTLFSSFGQTFFISLSAGQIREEYGLTHGGFGTLYMLATLASALSLPYVGRIVDYVSVAKVTLLIIPMLALAAVSMALSHHIALLALTIYGLRLFGQGMMTHNAITAMGRWYVARRGRAVSIATLGHQCGEATLPFAFVLLSAAIGWRSSWLVSAAFLMLVALPLIYLLMRVERQPRSTDGPELFSAARDWTRAEVMRDPTFWILLLGVLAPGFIGTTIFFHQVYLVELRGWTLELFAGSFLAMSIMTVIFALIGGALVDRFSAVALLPSFLIPLGLSCMVLSLVEQSWGVFAFMGLLGISYGLSSTLFGALWPEIYGSRYLGSIRSVVVALLVFATAMGPGVTGFLIDAQISYPLQIAVMGLYSFAMCFVMLFVSRKIIRRKSGLVAQAVA</sequence>
<evidence type="ECO:0000256" key="1">
    <source>
        <dbReference type="ARBA" id="ARBA00022692"/>
    </source>
</evidence>
<evidence type="ECO:0000256" key="3">
    <source>
        <dbReference type="ARBA" id="ARBA00023136"/>
    </source>
</evidence>
<dbReference type="InterPro" id="IPR020846">
    <property type="entry name" value="MFS_dom"/>
</dbReference>
<feature type="transmembrane region" description="Helical" evidence="4">
    <location>
        <begin position="373"/>
        <end position="394"/>
    </location>
</feature>
<feature type="transmembrane region" description="Helical" evidence="4">
    <location>
        <begin position="285"/>
        <end position="304"/>
    </location>
</feature>
<dbReference type="AlphaFoldDB" id="A0AAE2ZN70"/>
<dbReference type="SUPFAM" id="SSF103473">
    <property type="entry name" value="MFS general substrate transporter"/>
    <property type="match status" value="1"/>
</dbReference>
<dbReference type="EMBL" id="JAICBX010000001">
    <property type="protein sequence ID" value="MBW8636437.1"/>
    <property type="molecule type" value="Genomic_DNA"/>
</dbReference>
<feature type="domain" description="Major facilitator superfamily (MFS) profile" evidence="5">
    <location>
        <begin position="10"/>
        <end position="398"/>
    </location>
</feature>
<dbReference type="PANTHER" id="PTHR11360:SF308">
    <property type="entry name" value="BLL3089 PROTEIN"/>
    <property type="match status" value="1"/>
</dbReference>
<dbReference type="GO" id="GO:0022857">
    <property type="term" value="F:transmembrane transporter activity"/>
    <property type="evidence" value="ECO:0007669"/>
    <property type="project" value="InterPro"/>
</dbReference>
<dbReference type="InterPro" id="IPR050327">
    <property type="entry name" value="Proton-linked_MCT"/>
</dbReference>
<evidence type="ECO:0000259" key="5">
    <source>
        <dbReference type="PROSITE" id="PS50850"/>
    </source>
</evidence>
<evidence type="ECO:0000313" key="7">
    <source>
        <dbReference type="Proteomes" id="UP001196509"/>
    </source>
</evidence>
<dbReference type="Gene3D" id="1.20.1250.20">
    <property type="entry name" value="MFS general substrate transporter like domains"/>
    <property type="match status" value="2"/>
</dbReference>
<feature type="transmembrane region" description="Helical" evidence="4">
    <location>
        <begin position="51"/>
        <end position="68"/>
    </location>
</feature>
<dbReference type="InterPro" id="IPR036259">
    <property type="entry name" value="MFS_trans_sf"/>
</dbReference>
<protein>
    <submittedName>
        <fullName evidence="6">MFS transporter</fullName>
    </submittedName>
</protein>
<dbReference type="PROSITE" id="PS50850">
    <property type="entry name" value="MFS"/>
    <property type="match status" value="1"/>
</dbReference>
<gene>
    <name evidence="6" type="ORF">K1W69_04480</name>
</gene>
<name>A0AAE2ZN70_9HYPH</name>
<proteinExistence type="predicted"/>
<dbReference type="Pfam" id="PF07690">
    <property type="entry name" value="MFS_1"/>
    <property type="match status" value="1"/>
</dbReference>
<feature type="transmembrane region" description="Helical" evidence="4">
    <location>
        <begin position="221"/>
        <end position="244"/>
    </location>
</feature>
<keyword evidence="1 4" id="KW-0812">Transmembrane</keyword>
<comment type="caution">
    <text evidence="6">The sequence shown here is derived from an EMBL/GenBank/DDBJ whole genome shotgun (WGS) entry which is preliminary data.</text>
</comment>
<dbReference type="PANTHER" id="PTHR11360">
    <property type="entry name" value="MONOCARBOXYLATE TRANSPORTER"/>
    <property type="match status" value="1"/>
</dbReference>
<dbReference type="RefSeq" id="WP_220227120.1">
    <property type="nucleotide sequence ID" value="NZ_JAICBX010000001.1"/>
</dbReference>
<evidence type="ECO:0000256" key="2">
    <source>
        <dbReference type="ARBA" id="ARBA00022989"/>
    </source>
</evidence>
<dbReference type="Proteomes" id="UP001196509">
    <property type="component" value="Unassembled WGS sequence"/>
</dbReference>
<reference evidence="6" key="1">
    <citation type="submission" date="2021-08" db="EMBL/GenBank/DDBJ databases">
        <title>Hoeflea bacterium WL0058 sp. nov., isolated from the sediment.</title>
        <authorList>
            <person name="Wang L."/>
            <person name="Zhang D."/>
        </authorList>
    </citation>
    <scope>NUCLEOTIDE SEQUENCE</scope>
    <source>
        <strain evidence="6">WL0058</strain>
    </source>
</reference>
<evidence type="ECO:0000313" key="6">
    <source>
        <dbReference type="EMBL" id="MBW8636437.1"/>
    </source>
</evidence>
<feature type="transmembrane region" description="Helical" evidence="4">
    <location>
        <begin position="170"/>
        <end position="189"/>
    </location>
</feature>
<keyword evidence="7" id="KW-1185">Reference proteome</keyword>
<keyword evidence="3 4" id="KW-0472">Membrane</keyword>